<dbReference type="PROSITE" id="PS51898">
    <property type="entry name" value="TYR_RECOMBINASE"/>
    <property type="match status" value="1"/>
</dbReference>
<dbReference type="InterPro" id="IPR044068">
    <property type="entry name" value="CB"/>
</dbReference>
<dbReference type="InterPro" id="IPR011010">
    <property type="entry name" value="DNA_brk_join_enz"/>
</dbReference>
<evidence type="ECO:0000256" key="2">
    <source>
        <dbReference type="ARBA" id="ARBA00023125"/>
    </source>
</evidence>
<dbReference type="GO" id="GO:0006310">
    <property type="term" value="P:DNA recombination"/>
    <property type="evidence" value="ECO:0007669"/>
    <property type="project" value="UniProtKB-KW"/>
</dbReference>
<evidence type="ECO:0000259" key="6">
    <source>
        <dbReference type="PROSITE" id="PS51900"/>
    </source>
</evidence>
<dbReference type="Gene3D" id="1.10.443.10">
    <property type="entry name" value="Intergrase catalytic core"/>
    <property type="match status" value="1"/>
</dbReference>
<dbReference type="AlphaFoldDB" id="A0A0H3ZKS3"/>
<evidence type="ECO:0000256" key="1">
    <source>
        <dbReference type="ARBA" id="ARBA00022908"/>
    </source>
</evidence>
<dbReference type="PANTHER" id="PTHR30349:SF93">
    <property type="entry name" value="FELS-2 PROPHAGE PROTEIN"/>
    <property type="match status" value="1"/>
</dbReference>
<dbReference type="InterPro" id="IPR013762">
    <property type="entry name" value="Integrase-like_cat_sf"/>
</dbReference>
<dbReference type="EMBL" id="KP795500">
    <property type="protein sequence ID" value="AKN36575.1"/>
    <property type="molecule type" value="Genomic_DNA"/>
</dbReference>
<feature type="domain" description="Tyr recombinase" evidence="5">
    <location>
        <begin position="159"/>
        <end position="318"/>
    </location>
</feature>
<dbReference type="PROSITE" id="PS51900">
    <property type="entry name" value="CB"/>
    <property type="match status" value="1"/>
</dbReference>
<dbReference type="InterPro" id="IPR050090">
    <property type="entry name" value="Tyrosine_recombinase_XerCD"/>
</dbReference>
<feature type="domain" description="Core-binding (CB)" evidence="6">
    <location>
        <begin position="54"/>
        <end position="137"/>
    </location>
</feature>
<name>A0A0H3ZKS3_9VIBR</name>
<dbReference type="InterPro" id="IPR057084">
    <property type="entry name" value="Int_N"/>
</dbReference>
<reference evidence="7" key="1">
    <citation type="journal article" date="2015" name="MBio">
        <title>Eco-Evolutionary Dynamics of Episomes among Ecologically Cohesive Bacterial Populations.</title>
        <authorList>
            <person name="Xue H."/>
            <person name="Cordero O.X."/>
            <person name="Camas F.M."/>
            <person name="Trimble W."/>
            <person name="Meyer F."/>
            <person name="Guglielmini J."/>
            <person name="Rocha E.P."/>
            <person name="Polz M.F."/>
        </authorList>
    </citation>
    <scope>NUCLEOTIDE SEQUENCE</scope>
    <source>
        <strain evidence="7">FF_59</strain>
    </source>
</reference>
<evidence type="ECO:0000256" key="3">
    <source>
        <dbReference type="ARBA" id="ARBA00023172"/>
    </source>
</evidence>
<dbReference type="CDD" id="cd00796">
    <property type="entry name" value="INT_Rci_Hp1_C"/>
    <property type="match status" value="1"/>
</dbReference>
<proteinExistence type="predicted"/>
<dbReference type="Pfam" id="PF00589">
    <property type="entry name" value="Phage_integrase"/>
    <property type="match status" value="1"/>
</dbReference>
<dbReference type="InterPro" id="IPR010998">
    <property type="entry name" value="Integrase_recombinase_N"/>
</dbReference>
<dbReference type="GO" id="GO:0003677">
    <property type="term" value="F:DNA binding"/>
    <property type="evidence" value="ECO:0007669"/>
    <property type="project" value="UniProtKB-UniRule"/>
</dbReference>
<organism evidence="7">
    <name type="scientific">Vibrio tasmaniensis</name>
    <dbReference type="NCBI Taxonomy" id="212663"/>
    <lineage>
        <taxon>Bacteria</taxon>
        <taxon>Pseudomonadati</taxon>
        <taxon>Pseudomonadota</taxon>
        <taxon>Gammaproteobacteria</taxon>
        <taxon>Vibrionales</taxon>
        <taxon>Vibrionaceae</taxon>
        <taxon>Vibrio</taxon>
    </lineage>
</organism>
<keyword evidence="2 4" id="KW-0238">DNA-binding</keyword>
<dbReference type="InterPro" id="IPR002104">
    <property type="entry name" value="Integrase_catalytic"/>
</dbReference>
<dbReference type="GO" id="GO:0015074">
    <property type="term" value="P:DNA integration"/>
    <property type="evidence" value="ECO:0007669"/>
    <property type="project" value="UniProtKB-KW"/>
</dbReference>
<accession>A0A0H3ZKS3</accession>
<evidence type="ECO:0000256" key="4">
    <source>
        <dbReference type="PROSITE-ProRule" id="PRU01248"/>
    </source>
</evidence>
<dbReference type="Pfam" id="PF24624">
    <property type="entry name" value="Int_N"/>
    <property type="match status" value="1"/>
</dbReference>
<dbReference type="SUPFAM" id="SSF56349">
    <property type="entry name" value="DNA breaking-rejoining enzymes"/>
    <property type="match status" value="1"/>
</dbReference>
<evidence type="ECO:0000259" key="5">
    <source>
        <dbReference type="PROSITE" id="PS51898"/>
    </source>
</evidence>
<evidence type="ECO:0000313" key="7">
    <source>
        <dbReference type="EMBL" id="AKN36575.1"/>
    </source>
</evidence>
<dbReference type="PANTHER" id="PTHR30349">
    <property type="entry name" value="PHAGE INTEGRASE-RELATED"/>
    <property type="match status" value="1"/>
</dbReference>
<sequence length="342" mass="39172">MSVKKDGEKWLVDLRPSGRSGKRFRRKFDKKSEALAYEKHILSTHHNKEWLGLPDDKRLLSELVEIWWIKSGQLKRTASNYRKKLDLVCRELGNPPVNKINNAMVSNWQLNRMSKGQSANTVRRLTSCLSNVFTVLIETGDFNAPHPLKDLKQPAPNRSEMTYLTTYQIDALLSAVQSHPELSKIVDICLSTGSRWRETVTLKPMNLSPYRIRFTNTKTGKPRTVPISEELYKKLQTNVSGNLFSYDPQKELYEIMDSLEFNLPKGQKVHVLRHTFASHFIMNGGNILTLKEILGHASITQTMAYAHLAPDHLIDAVKLNPLSRLRDPQNDHTHDPTRPITT</sequence>
<dbReference type="Gene3D" id="1.10.150.130">
    <property type="match status" value="1"/>
</dbReference>
<keyword evidence="1" id="KW-0229">DNA integration</keyword>
<keyword evidence="3" id="KW-0233">DNA recombination</keyword>
<protein>
    <submittedName>
        <fullName evidence="7">Mobile element protein</fullName>
    </submittedName>
</protein>